<name>A0A4Y7WDR5_9BACI</name>
<dbReference type="GO" id="GO:0008745">
    <property type="term" value="F:N-acetylmuramoyl-L-alanine amidase activity"/>
    <property type="evidence" value="ECO:0007669"/>
    <property type="project" value="InterPro"/>
</dbReference>
<evidence type="ECO:0000259" key="2">
    <source>
        <dbReference type="SMART" id="SM00646"/>
    </source>
</evidence>
<dbReference type="GO" id="GO:0009253">
    <property type="term" value="P:peptidoglycan catabolic process"/>
    <property type="evidence" value="ECO:0007669"/>
    <property type="project" value="InterPro"/>
</dbReference>
<dbReference type="SMART" id="SM01095">
    <property type="entry name" value="Cpl-7"/>
    <property type="match status" value="2"/>
</dbReference>
<dbReference type="SMART" id="SM00646">
    <property type="entry name" value="Ami_3"/>
    <property type="match status" value="1"/>
</dbReference>
<evidence type="ECO:0000259" key="3">
    <source>
        <dbReference type="SMART" id="SM01095"/>
    </source>
</evidence>
<evidence type="ECO:0000313" key="4">
    <source>
        <dbReference type="EMBL" id="TES45643.1"/>
    </source>
</evidence>
<organism evidence="4 5">
    <name type="scientific">Shouchella lehensis</name>
    <dbReference type="NCBI Taxonomy" id="300825"/>
    <lineage>
        <taxon>Bacteria</taxon>
        <taxon>Bacillati</taxon>
        <taxon>Bacillota</taxon>
        <taxon>Bacilli</taxon>
        <taxon>Bacillales</taxon>
        <taxon>Bacillaceae</taxon>
        <taxon>Shouchella</taxon>
    </lineage>
</organism>
<feature type="domain" description="Cpl-7 lysozyme C-terminal" evidence="3">
    <location>
        <begin position="326"/>
        <end position="368"/>
    </location>
</feature>
<feature type="domain" description="MurNAc-LAA" evidence="2">
    <location>
        <begin position="68"/>
        <end position="180"/>
    </location>
</feature>
<dbReference type="InterPro" id="IPR013168">
    <property type="entry name" value="Cpl_7_lyso_C"/>
</dbReference>
<dbReference type="PANTHER" id="PTHR30404:SF0">
    <property type="entry name" value="N-ACETYLMURAMOYL-L-ALANINE AMIDASE AMIC"/>
    <property type="match status" value="1"/>
</dbReference>
<dbReference type="GO" id="GO:0030288">
    <property type="term" value="C:outer membrane-bounded periplasmic space"/>
    <property type="evidence" value="ECO:0007669"/>
    <property type="project" value="TreeGrafter"/>
</dbReference>
<dbReference type="InterPro" id="IPR050695">
    <property type="entry name" value="N-acetylmuramoyl_amidase_3"/>
</dbReference>
<accession>A0A4Y7WDR5</accession>
<keyword evidence="1" id="KW-0378">Hydrolase</keyword>
<comment type="caution">
    <text evidence="4">The sequence shown here is derived from an EMBL/GenBank/DDBJ whole genome shotgun (WGS) entry which is preliminary data.</text>
</comment>
<evidence type="ECO:0000313" key="5">
    <source>
        <dbReference type="Proteomes" id="UP000298210"/>
    </source>
</evidence>
<sequence>MSKLICLDPGHAKNTPGKRAGSNPVFYEYASNRRVARLLAAKLKSAGFRTIYSCNLDSAVDLSLSQRGQNAVNANADLFVSIHTNAHADPNVRGTETFIHTNSQASLSVAQAVQTAMIAEFKQQNRGVKRANFGVLRATYQNMLSILTEADFFTNPQARAWMLTPGFDEAYSNALLRGICAHYGVSVPPTGGSAPAPSKPTEPKSDDIGSELLRVKAEKLWVYNKPDWNARTFQVSKGEAFTVKRVLIVNGSKMYELKSGLYITANTQFVEFDGVIASTPTKKTDQQLANEVRAGLHGNGEARKVSLGNRYEAVQAIINSKAENSIDVMAREVRAGIHGDGHENRRKSLGISQAQYEKVRARVNQLSKSK</sequence>
<dbReference type="Proteomes" id="UP000298210">
    <property type="component" value="Unassembled WGS sequence"/>
</dbReference>
<dbReference type="Gene3D" id="3.40.630.40">
    <property type="entry name" value="Zn-dependent exopeptidases"/>
    <property type="match status" value="1"/>
</dbReference>
<dbReference type="InterPro" id="IPR002508">
    <property type="entry name" value="MurNAc-LAA_cat"/>
</dbReference>
<protein>
    <recommendedName>
        <fullName evidence="6">N-acetylmuramoyl-L-alanine amidase</fullName>
    </recommendedName>
</protein>
<proteinExistence type="predicted"/>
<dbReference type="EMBL" id="SNUX01000005">
    <property type="protein sequence ID" value="TES45643.1"/>
    <property type="molecule type" value="Genomic_DNA"/>
</dbReference>
<dbReference type="RefSeq" id="WP_134260257.1">
    <property type="nucleotide sequence ID" value="NZ_LDIM01000012.1"/>
</dbReference>
<evidence type="ECO:0000256" key="1">
    <source>
        <dbReference type="ARBA" id="ARBA00022801"/>
    </source>
</evidence>
<dbReference type="Pfam" id="PF19087">
    <property type="entry name" value="DUF5776"/>
    <property type="match status" value="1"/>
</dbReference>
<dbReference type="PANTHER" id="PTHR30404">
    <property type="entry name" value="N-ACETYLMURAMOYL-L-ALANINE AMIDASE"/>
    <property type="match status" value="1"/>
</dbReference>
<feature type="domain" description="Cpl-7 lysozyme C-terminal" evidence="3">
    <location>
        <begin position="284"/>
        <end position="323"/>
    </location>
</feature>
<dbReference type="CDD" id="cd02696">
    <property type="entry name" value="MurNAc-LAA"/>
    <property type="match status" value="1"/>
</dbReference>
<dbReference type="Pfam" id="PF08230">
    <property type="entry name" value="CW_7"/>
    <property type="match status" value="1"/>
</dbReference>
<dbReference type="SUPFAM" id="SSF53187">
    <property type="entry name" value="Zn-dependent exopeptidases"/>
    <property type="match status" value="1"/>
</dbReference>
<dbReference type="InterPro" id="IPR044081">
    <property type="entry name" value="DUF5776"/>
</dbReference>
<dbReference type="AlphaFoldDB" id="A0A4Y7WDR5"/>
<gene>
    <name evidence="4" type="ORF">E2L03_19865</name>
</gene>
<dbReference type="Pfam" id="PF01520">
    <property type="entry name" value="Amidase_3"/>
    <property type="match status" value="1"/>
</dbReference>
<evidence type="ECO:0008006" key="6">
    <source>
        <dbReference type="Google" id="ProtNLM"/>
    </source>
</evidence>
<reference evidence="4 5" key="1">
    <citation type="submission" date="2019-03" db="EMBL/GenBank/DDBJ databases">
        <authorList>
            <person name="Liu G."/>
        </authorList>
    </citation>
    <scope>NUCLEOTIDE SEQUENCE [LARGE SCALE GENOMIC DNA]</scope>
    <source>
        <strain evidence="4 5">DSM 19099</strain>
    </source>
</reference>